<name>W9S3F0_9ROSA</name>
<sequence length="66" mass="7645">MSFPRSFIELLELPRHLRTIACGASNQARRWNLHSFRCEPRCCGRQIALEFLLTLGQKSLLVISMK</sequence>
<dbReference type="EMBL" id="KE346033">
    <property type="protein sequence ID" value="EXC24720.1"/>
    <property type="molecule type" value="Genomic_DNA"/>
</dbReference>
<accession>W9S3F0</accession>
<organism evidence="1 2">
    <name type="scientific">Morus notabilis</name>
    <dbReference type="NCBI Taxonomy" id="981085"/>
    <lineage>
        <taxon>Eukaryota</taxon>
        <taxon>Viridiplantae</taxon>
        <taxon>Streptophyta</taxon>
        <taxon>Embryophyta</taxon>
        <taxon>Tracheophyta</taxon>
        <taxon>Spermatophyta</taxon>
        <taxon>Magnoliopsida</taxon>
        <taxon>eudicotyledons</taxon>
        <taxon>Gunneridae</taxon>
        <taxon>Pentapetalae</taxon>
        <taxon>rosids</taxon>
        <taxon>fabids</taxon>
        <taxon>Rosales</taxon>
        <taxon>Moraceae</taxon>
        <taxon>Moreae</taxon>
        <taxon>Morus</taxon>
    </lineage>
</organism>
<evidence type="ECO:0000313" key="2">
    <source>
        <dbReference type="Proteomes" id="UP000030645"/>
    </source>
</evidence>
<dbReference type="AlphaFoldDB" id="W9S3F0"/>
<proteinExistence type="predicted"/>
<keyword evidence="2" id="KW-1185">Reference proteome</keyword>
<dbReference type="Proteomes" id="UP000030645">
    <property type="component" value="Unassembled WGS sequence"/>
</dbReference>
<reference evidence="2" key="1">
    <citation type="submission" date="2013-01" db="EMBL/GenBank/DDBJ databases">
        <title>Draft Genome Sequence of a Mulberry Tree, Morus notabilis C.K. Schneid.</title>
        <authorList>
            <person name="He N."/>
            <person name="Zhao S."/>
        </authorList>
    </citation>
    <scope>NUCLEOTIDE SEQUENCE</scope>
</reference>
<evidence type="ECO:0000313" key="1">
    <source>
        <dbReference type="EMBL" id="EXC24720.1"/>
    </source>
</evidence>
<protein>
    <submittedName>
        <fullName evidence="1">Uncharacterized protein</fullName>
    </submittedName>
</protein>
<gene>
    <name evidence="1" type="ORF">L484_005769</name>
</gene>